<evidence type="ECO:0000256" key="5">
    <source>
        <dbReference type="ARBA" id="ARBA00023054"/>
    </source>
</evidence>
<dbReference type="HAMAP" id="MF_01894">
    <property type="entry name" value="Smc_prok"/>
    <property type="match status" value="1"/>
</dbReference>
<dbReference type="GO" id="GO:0005694">
    <property type="term" value="C:chromosome"/>
    <property type="evidence" value="ECO:0007669"/>
    <property type="project" value="InterPro"/>
</dbReference>
<feature type="coiled-coil region" evidence="7">
    <location>
        <begin position="193"/>
        <end position="220"/>
    </location>
</feature>
<dbReference type="AlphaFoldDB" id="A0A7T0G313"/>
<evidence type="ECO:0000256" key="6">
    <source>
        <dbReference type="ARBA" id="ARBA00023125"/>
    </source>
</evidence>
<dbReference type="GO" id="GO:0007059">
    <property type="term" value="P:chromosome segregation"/>
    <property type="evidence" value="ECO:0007669"/>
    <property type="project" value="UniProtKB-UniRule"/>
</dbReference>
<evidence type="ECO:0000256" key="3">
    <source>
        <dbReference type="ARBA" id="ARBA00022741"/>
    </source>
</evidence>
<keyword evidence="5 7" id="KW-0175">Coiled coil</keyword>
<evidence type="ECO:0000259" key="9">
    <source>
        <dbReference type="SMART" id="SM00968"/>
    </source>
</evidence>
<feature type="compositionally biased region" description="Basic and acidic residues" evidence="8">
    <location>
        <begin position="785"/>
        <end position="806"/>
    </location>
</feature>
<dbReference type="GO" id="GO:0005524">
    <property type="term" value="F:ATP binding"/>
    <property type="evidence" value="ECO:0007669"/>
    <property type="project" value="UniProtKB-UniRule"/>
</dbReference>
<evidence type="ECO:0000256" key="8">
    <source>
        <dbReference type="SAM" id="MobiDB-lite"/>
    </source>
</evidence>
<dbReference type="NCBIfam" id="TIGR02168">
    <property type="entry name" value="SMC_prok_B"/>
    <property type="match status" value="1"/>
</dbReference>
<dbReference type="GO" id="GO:0016887">
    <property type="term" value="F:ATP hydrolysis activity"/>
    <property type="evidence" value="ECO:0007669"/>
    <property type="project" value="InterPro"/>
</dbReference>
<dbReference type="InterPro" id="IPR010935">
    <property type="entry name" value="SMC_hinge"/>
</dbReference>
<dbReference type="Pfam" id="PF02463">
    <property type="entry name" value="SMC_N"/>
    <property type="match status" value="1"/>
</dbReference>
<comment type="subunit">
    <text evidence="7">Homodimer.</text>
</comment>
<keyword evidence="2 7" id="KW-0963">Cytoplasm</keyword>
<dbReference type="CDD" id="cd03278">
    <property type="entry name" value="ABC_SMC_barmotin"/>
    <property type="match status" value="1"/>
</dbReference>
<feature type="coiled-coil region" evidence="7">
    <location>
        <begin position="976"/>
        <end position="1038"/>
    </location>
</feature>
<organism evidence="10 11">
    <name type="scientific">Candidatus Nitrohelix vancouverensis</name>
    <dbReference type="NCBI Taxonomy" id="2705534"/>
    <lineage>
        <taxon>Bacteria</taxon>
        <taxon>Pseudomonadati</taxon>
        <taxon>Nitrospinota/Tectimicrobiota group</taxon>
        <taxon>Nitrospinota</taxon>
        <taxon>Nitrospinia</taxon>
        <taxon>Nitrospinales</taxon>
        <taxon>Nitrospinaceae</taxon>
        <taxon>Candidatus Nitrohelix</taxon>
    </lineage>
</organism>
<evidence type="ECO:0000256" key="2">
    <source>
        <dbReference type="ARBA" id="ARBA00022490"/>
    </source>
</evidence>
<dbReference type="Gene3D" id="3.40.50.300">
    <property type="entry name" value="P-loop containing nucleotide triphosphate hydrolases"/>
    <property type="match status" value="2"/>
</dbReference>
<dbReference type="PIRSF" id="PIRSF005719">
    <property type="entry name" value="SMC"/>
    <property type="match status" value="1"/>
</dbReference>
<dbReference type="InterPro" id="IPR024704">
    <property type="entry name" value="SMC"/>
</dbReference>
<dbReference type="SUPFAM" id="SSF52540">
    <property type="entry name" value="P-loop containing nucleoside triphosphate hydrolases"/>
    <property type="match status" value="1"/>
</dbReference>
<feature type="region of interest" description="Disordered" evidence="8">
    <location>
        <begin position="781"/>
        <end position="806"/>
    </location>
</feature>
<dbReference type="KEGG" id="nva:G3M78_05560"/>
<evidence type="ECO:0000256" key="4">
    <source>
        <dbReference type="ARBA" id="ARBA00022840"/>
    </source>
</evidence>
<evidence type="ECO:0000313" key="10">
    <source>
        <dbReference type="EMBL" id="QPJ64879.1"/>
    </source>
</evidence>
<dbReference type="Proteomes" id="UP000594464">
    <property type="component" value="Chromosome"/>
</dbReference>
<sequence>MHLKSLGLEGFKSFADSTELQFDNGFTAIVGPNGCGKSNVSDAIRWVIGEQSSKSLRGTKAVDLIFNGSGSRKPLNRAEISLTLADVPHGIRIANVPNISDEVKLTRCYHRSGESEFYINQIPCRLKDITDFLLDVGISPKVLTVIEQGHIHEIITAKSENRRILIEEAAGILKFKHRRNEATRKLDSSAQNLARISDIVQELGRQAESLKRQANKAEKYKAYQTEIKDVSIQLFSRKLLSLSKGLKQIETELETMSARKEELTAQSTLVETQSTELKLSIDETYQQLNEVRDQVHSLSLSIGRDEQTVQHQKGQIQQIENDNQKADGAIRVMTREAEEASVTVEQRRQELGGLSDRINKERDLQEEQKAALEAKKQALAPLQEQVSQAEKRVYECLRLISDKKGESASLETRRQFLQKRAEEWREEMEGASAQQNELEEKRRAQETELGELNLRLEALQEEKQALGEQVREGRKTLEALEAEGARIKENYITKASFLNSLRDLRKKFEGFQSGVKCLMGANGSTPPMDGLREVLVDVLRAPAEFETAIETVLGDKLQSIIVDDYANTLQAVGFLNNEKSGRGSFVPISPKNFPTPPVYLNGNPGVLGLASDKIECKEEYRSVIEQLLKNVVVVKDLETAIQLFQNPQFHGSIVTQNGELIDAQGVVTGGQNADNSEGLLQQKRELEELTQQVEQLERESEEAQKDISDHKGRLLAWDSKLKQVEQSAHDQSIAVSNARKDLELALREIERHKKRAESLSAELEKSAAERSALDAQIEESQALVQRHESEKTELDQKLEDSKSQLHRQRNETEVLISALGDLQALLASLIGKRENTLTEIKRIEQQSDSLRHRIAQRHKDIENNTEAVRVKNESVQALERSLLESVREKDALAEQLTQQEETLRDQEEEDKQLDEQARGLVRTLQELSETISQTEIKRSELKINAAHLTEKAYDDFNIVLTEESAAQVAPMDDEEAKEADERVRELKGKIARMGEVNLAALSDFQQANERYIFLKTQQEDLDQSIQMLKDTIERINQNTRERFLETFERVNENFKAIFARLFMGGKAELSLTDPDNPLESGVEITANPVGKAMQSLQLLSGGEKAMTAVALMFSVFKVRPSPFCLLDEIDAPLDEANVIRFQEMLKEMAENTQFIIITHNQKTMSFANSLYGVTMEERGVSKTVSVHLN</sequence>
<keyword evidence="6 7" id="KW-0238">DNA-binding</keyword>
<dbReference type="GO" id="GO:0005737">
    <property type="term" value="C:cytoplasm"/>
    <property type="evidence" value="ECO:0007669"/>
    <property type="project" value="UniProtKB-SubCell"/>
</dbReference>
<comment type="similarity">
    <text evidence="7">Belongs to the SMC family.</text>
</comment>
<reference evidence="11" key="1">
    <citation type="submission" date="2020-02" db="EMBL/GenBank/DDBJ databases">
        <title>Genomic and physiological characterization of two novel Nitrospinaceae genera.</title>
        <authorList>
            <person name="Mueller A.J."/>
            <person name="Jung M.-Y."/>
            <person name="Strachan C.R."/>
            <person name="Herbold C.W."/>
            <person name="Kirkegaard R.H."/>
            <person name="Daims H."/>
        </authorList>
    </citation>
    <scope>NUCLEOTIDE SEQUENCE [LARGE SCALE GENOMIC DNA]</scope>
</reference>
<comment type="subcellular location">
    <subcellularLocation>
        <location evidence="1 7">Cytoplasm</location>
    </subcellularLocation>
</comment>
<dbReference type="PANTHER" id="PTHR43977">
    <property type="entry name" value="STRUCTURAL MAINTENANCE OF CHROMOSOMES PROTEIN 3"/>
    <property type="match status" value="1"/>
</dbReference>
<dbReference type="FunFam" id="3.40.50.300:FF:000901">
    <property type="entry name" value="Chromosome partition protein Smc"/>
    <property type="match status" value="1"/>
</dbReference>
<dbReference type="InterPro" id="IPR011890">
    <property type="entry name" value="SMC_prok"/>
</dbReference>
<dbReference type="Gene3D" id="3.30.70.1620">
    <property type="match status" value="1"/>
</dbReference>
<dbReference type="InterPro" id="IPR036277">
    <property type="entry name" value="SMC_hinge_sf"/>
</dbReference>
<dbReference type="GO" id="GO:0003677">
    <property type="term" value="F:DNA binding"/>
    <property type="evidence" value="ECO:0007669"/>
    <property type="project" value="UniProtKB-UniRule"/>
</dbReference>
<protein>
    <recommendedName>
        <fullName evidence="7">Chromosome partition protein Smc</fullName>
    </recommendedName>
</protein>
<comment type="domain">
    <text evidence="7">Contains large globular domains required for ATP hydrolysis at each terminus and a third globular domain forming a flexible hinge near the middle of the molecule. These domains are separated by coiled-coil structures.</text>
</comment>
<dbReference type="Pfam" id="PF06470">
    <property type="entry name" value="SMC_hinge"/>
    <property type="match status" value="1"/>
</dbReference>
<dbReference type="GO" id="GO:0006260">
    <property type="term" value="P:DNA replication"/>
    <property type="evidence" value="ECO:0007669"/>
    <property type="project" value="UniProtKB-UniRule"/>
</dbReference>
<dbReference type="GO" id="GO:0030261">
    <property type="term" value="P:chromosome condensation"/>
    <property type="evidence" value="ECO:0007669"/>
    <property type="project" value="InterPro"/>
</dbReference>
<dbReference type="InterPro" id="IPR027417">
    <property type="entry name" value="P-loop_NTPase"/>
</dbReference>
<feature type="domain" description="SMC hinge" evidence="9">
    <location>
        <begin position="529"/>
        <end position="644"/>
    </location>
</feature>
<name>A0A7T0G313_9BACT</name>
<dbReference type="GO" id="GO:0007062">
    <property type="term" value="P:sister chromatid cohesion"/>
    <property type="evidence" value="ECO:0007669"/>
    <property type="project" value="InterPro"/>
</dbReference>
<evidence type="ECO:0000256" key="1">
    <source>
        <dbReference type="ARBA" id="ARBA00004496"/>
    </source>
</evidence>
<dbReference type="SUPFAM" id="SSF75553">
    <property type="entry name" value="Smc hinge domain"/>
    <property type="match status" value="1"/>
</dbReference>
<dbReference type="EMBL" id="CP048620">
    <property type="protein sequence ID" value="QPJ64879.1"/>
    <property type="molecule type" value="Genomic_DNA"/>
</dbReference>
<gene>
    <name evidence="7 10" type="primary">smc</name>
    <name evidence="10" type="ORF">G3M78_05560</name>
</gene>
<dbReference type="InterPro" id="IPR003395">
    <property type="entry name" value="RecF/RecN/SMC_N"/>
</dbReference>
<evidence type="ECO:0000256" key="7">
    <source>
        <dbReference type="HAMAP-Rule" id="MF_01894"/>
    </source>
</evidence>
<evidence type="ECO:0000313" key="11">
    <source>
        <dbReference type="Proteomes" id="UP000594464"/>
    </source>
</evidence>
<keyword evidence="4 7" id="KW-0067">ATP-binding</keyword>
<dbReference type="Gene3D" id="1.20.1060.20">
    <property type="match status" value="1"/>
</dbReference>
<accession>A0A7T0G313</accession>
<keyword evidence="3 7" id="KW-0547">Nucleotide-binding</keyword>
<feature type="binding site" evidence="7">
    <location>
        <begin position="32"/>
        <end position="39"/>
    </location>
    <ligand>
        <name>ATP</name>
        <dbReference type="ChEBI" id="CHEBI:30616"/>
    </ligand>
</feature>
<proteinExistence type="inferred from homology"/>
<feature type="coiled-coil region" evidence="7">
    <location>
        <begin position="316"/>
        <end position="490"/>
    </location>
</feature>
<dbReference type="SMART" id="SM00968">
    <property type="entry name" value="SMC_hinge"/>
    <property type="match status" value="1"/>
</dbReference>
<comment type="function">
    <text evidence="7">Required for chromosome condensation and partitioning.</text>
</comment>